<comment type="domain">
    <text evidence="8">The N-terminal domain determines nucleotide recognition and specific binding, while the C-terminal domain determines the specific binding to the target protein.</text>
</comment>
<dbReference type="PANTHER" id="PTHR19136:SF81">
    <property type="entry name" value="MOLYBDENUM COFACTOR GUANYLYLTRANSFERASE"/>
    <property type="match status" value="1"/>
</dbReference>
<keyword evidence="1 8" id="KW-0963">Cytoplasm</keyword>
<dbReference type="HAMAP" id="MF_00316">
    <property type="entry name" value="MobA"/>
    <property type="match status" value="1"/>
</dbReference>
<dbReference type="OrthoDB" id="9788394at2"/>
<evidence type="ECO:0000256" key="2">
    <source>
        <dbReference type="ARBA" id="ARBA00022679"/>
    </source>
</evidence>
<dbReference type="Proteomes" id="UP000295142">
    <property type="component" value="Unassembled WGS sequence"/>
</dbReference>
<keyword evidence="3 8" id="KW-0479">Metal-binding</keyword>
<accession>A0A4R2KKJ5</accession>
<dbReference type="GO" id="GO:1902758">
    <property type="term" value="P:bis(molybdopterin guanine dinucleotide)molybdenum biosynthetic process"/>
    <property type="evidence" value="ECO:0007669"/>
    <property type="project" value="TreeGrafter"/>
</dbReference>
<feature type="binding site" evidence="8">
    <location>
        <position position="67"/>
    </location>
    <ligand>
        <name>GTP</name>
        <dbReference type="ChEBI" id="CHEBI:37565"/>
    </ligand>
</feature>
<dbReference type="PANTHER" id="PTHR19136">
    <property type="entry name" value="MOLYBDENUM COFACTOR GUANYLYLTRANSFERASE"/>
    <property type="match status" value="1"/>
</dbReference>
<keyword evidence="11" id="KW-1185">Reference proteome</keyword>
<dbReference type="Pfam" id="PF12804">
    <property type="entry name" value="NTP_transf_3"/>
    <property type="match status" value="1"/>
</dbReference>
<evidence type="ECO:0000256" key="4">
    <source>
        <dbReference type="ARBA" id="ARBA00022741"/>
    </source>
</evidence>
<feature type="binding site" evidence="8">
    <location>
        <begin position="8"/>
        <end position="10"/>
    </location>
    <ligand>
        <name>GTP</name>
        <dbReference type="ChEBI" id="CHEBI:37565"/>
    </ligand>
</feature>
<dbReference type="GO" id="GO:0061603">
    <property type="term" value="F:molybdenum cofactor guanylyltransferase activity"/>
    <property type="evidence" value="ECO:0007669"/>
    <property type="project" value="UniProtKB-EC"/>
</dbReference>
<comment type="subcellular location">
    <subcellularLocation>
        <location evidence="8">Cytoplasm</location>
    </subcellularLocation>
</comment>
<feature type="binding site" evidence="8">
    <location>
        <position position="100"/>
    </location>
    <ligand>
        <name>Mg(2+)</name>
        <dbReference type="ChEBI" id="CHEBI:18420"/>
    </ligand>
</feature>
<dbReference type="Gene3D" id="3.90.550.10">
    <property type="entry name" value="Spore Coat Polysaccharide Biosynthesis Protein SpsA, Chain A"/>
    <property type="match status" value="1"/>
</dbReference>
<comment type="function">
    <text evidence="8">Transfers a GMP moiety from GTP to Mo-molybdopterin (Mo-MPT) cofactor (Moco or molybdenum cofactor) to form Mo-molybdopterin guanine dinucleotide (Mo-MGD) cofactor.</text>
</comment>
<keyword evidence="5 8" id="KW-0460">Magnesium</keyword>
<keyword evidence="7 8" id="KW-0501">Molybdenum cofactor biosynthesis</keyword>
<dbReference type="EMBL" id="SLWW01000007">
    <property type="protein sequence ID" value="TCO71156.1"/>
    <property type="molecule type" value="Genomic_DNA"/>
</dbReference>
<dbReference type="RefSeq" id="WP_132544277.1">
    <property type="nucleotide sequence ID" value="NZ_SLWW01000007.1"/>
</dbReference>
<dbReference type="NCBIfam" id="TIGR02665">
    <property type="entry name" value="molyb_mobA"/>
    <property type="match status" value="1"/>
</dbReference>
<evidence type="ECO:0000256" key="3">
    <source>
        <dbReference type="ARBA" id="ARBA00022723"/>
    </source>
</evidence>
<gene>
    <name evidence="8" type="primary">mobA</name>
    <name evidence="10" type="ORF">EV655_10748</name>
</gene>
<dbReference type="AlphaFoldDB" id="A0A4R2KKJ5"/>
<dbReference type="GO" id="GO:0046872">
    <property type="term" value="F:metal ion binding"/>
    <property type="evidence" value="ECO:0007669"/>
    <property type="project" value="UniProtKB-KW"/>
</dbReference>
<keyword evidence="6 8" id="KW-0342">GTP-binding</keyword>
<feature type="binding site" evidence="8">
    <location>
        <position position="100"/>
    </location>
    <ligand>
        <name>GTP</name>
        <dbReference type="ChEBI" id="CHEBI:37565"/>
    </ligand>
</feature>
<evidence type="ECO:0000259" key="9">
    <source>
        <dbReference type="Pfam" id="PF12804"/>
    </source>
</evidence>
<dbReference type="EC" id="2.7.7.77" evidence="8"/>
<feature type="binding site" evidence="8">
    <location>
        <position position="21"/>
    </location>
    <ligand>
        <name>GTP</name>
        <dbReference type="ChEBI" id="CHEBI:37565"/>
    </ligand>
</feature>
<dbReference type="SUPFAM" id="SSF53448">
    <property type="entry name" value="Nucleotide-diphospho-sugar transferases"/>
    <property type="match status" value="1"/>
</dbReference>
<reference evidence="10 11" key="1">
    <citation type="submission" date="2019-03" db="EMBL/GenBank/DDBJ databases">
        <title>Genomic Encyclopedia of Type Strains, Phase IV (KMG-IV): sequencing the most valuable type-strain genomes for metagenomic binning, comparative biology and taxonomic classification.</title>
        <authorList>
            <person name="Goeker M."/>
        </authorList>
    </citation>
    <scope>NUCLEOTIDE SEQUENCE [LARGE SCALE GENOMIC DNA]</scope>
    <source>
        <strain evidence="10 11">DSM 4868</strain>
    </source>
</reference>
<dbReference type="CDD" id="cd02503">
    <property type="entry name" value="MobA"/>
    <property type="match status" value="1"/>
</dbReference>
<protein>
    <recommendedName>
        <fullName evidence="8">Molybdenum cofactor guanylyltransferase</fullName>
        <shortName evidence="8">MoCo guanylyltransferase</shortName>
        <ecNumber evidence="8">2.7.7.77</ecNumber>
    </recommendedName>
    <alternativeName>
        <fullName evidence="8">GTP:molybdopterin guanylyltransferase</fullName>
    </alternativeName>
    <alternativeName>
        <fullName evidence="8">Mo-MPT guanylyltransferase</fullName>
    </alternativeName>
    <alternativeName>
        <fullName evidence="8">Molybdopterin guanylyltransferase</fullName>
    </alternativeName>
    <alternativeName>
        <fullName evidence="8">Molybdopterin-guanine dinucleotide synthase</fullName>
        <shortName evidence="8">MGD synthase</shortName>
    </alternativeName>
</protein>
<evidence type="ECO:0000256" key="5">
    <source>
        <dbReference type="ARBA" id="ARBA00022842"/>
    </source>
</evidence>
<comment type="subunit">
    <text evidence="8">Monomer.</text>
</comment>
<dbReference type="GO" id="GO:0005737">
    <property type="term" value="C:cytoplasm"/>
    <property type="evidence" value="ECO:0007669"/>
    <property type="project" value="UniProtKB-SubCell"/>
</dbReference>
<evidence type="ECO:0000256" key="6">
    <source>
        <dbReference type="ARBA" id="ARBA00023134"/>
    </source>
</evidence>
<dbReference type="InterPro" id="IPR025877">
    <property type="entry name" value="MobA-like_NTP_Trfase"/>
</dbReference>
<comment type="cofactor">
    <cofactor evidence="8">
        <name>Mg(2+)</name>
        <dbReference type="ChEBI" id="CHEBI:18420"/>
    </cofactor>
</comment>
<keyword evidence="10" id="KW-0548">Nucleotidyltransferase</keyword>
<evidence type="ECO:0000313" key="10">
    <source>
        <dbReference type="EMBL" id="TCO71156.1"/>
    </source>
</evidence>
<dbReference type="InterPro" id="IPR029044">
    <property type="entry name" value="Nucleotide-diphossugar_trans"/>
</dbReference>
<evidence type="ECO:0000313" key="11">
    <source>
        <dbReference type="Proteomes" id="UP000295142"/>
    </source>
</evidence>
<organism evidence="10 11">
    <name type="scientific">Rhodovulum euryhalinum</name>
    <dbReference type="NCBI Taxonomy" id="35805"/>
    <lineage>
        <taxon>Bacteria</taxon>
        <taxon>Pseudomonadati</taxon>
        <taxon>Pseudomonadota</taxon>
        <taxon>Alphaproteobacteria</taxon>
        <taxon>Rhodobacterales</taxon>
        <taxon>Paracoccaceae</taxon>
        <taxon>Rhodovulum</taxon>
    </lineage>
</organism>
<proteinExistence type="inferred from homology"/>
<evidence type="ECO:0000256" key="7">
    <source>
        <dbReference type="ARBA" id="ARBA00023150"/>
    </source>
</evidence>
<dbReference type="InterPro" id="IPR013482">
    <property type="entry name" value="Molybde_CF_guanTrfase"/>
</dbReference>
<comment type="catalytic activity">
    <reaction evidence="8">
        <text>Mo-molybdopterin + GTP + H(+) = Mo-molybdopterin guanine dinucleotide + diphosphate</text>
        <dbReference type="Rhea" id="RHEA:34243"/>
        <dbReference type="ChEBI" id="CHEBI:15378"/>
        <dbReference type="ChEBI" id="CHEBI:33019"/>
        <dbReference type="ChEBI" id="CHEBI:37565"/>
        <dbReference type="ChEBI" id="CHEBI:71302"/>
        <dbReference type="ChEBI" id="CHEBI:71310"/>
        <dbReference type="EC" id="2.7.7.77"/>
    </reaction>
</comment>
<evidence type="ECO:0000256" key="1">
    <source>
        <dbReference type="ARBA" id="ARBA00022490"/>
    </source>
</evidence>
<comment type="similarity">
    <text evidence="8">Belongs to the MobA family.</text>
</comment>
<keyword evidence="2 8" id="KW-0808">Transferase</keyword>
<name>A0A4R2KKJ5_9RHOB</name>
<feature type="domain" description="MobA-like NTP transferase" evidence="9">
    <location>
        <begin position="5"/>
        <end position="154"/>
    </location>
</feature>
<comment type="caution">
    <text evidence="10">The sequence shown here is derived from an EMBL/GenBank/DDBJ whole genome shotgun (WGS) entry which is preliminary data.</text>
</comment>
<evidence type="ECO:0000256" key="8">
    <source>
        <dbReference type="HAMAP-Rule" id="MF_00316"/>
    </source>
</evidence>
<dbReference type="GO" id="GO:0005525">
    <property type="term" value="F:GTP binding"/>
    <property type="evidence" value="ECO:0007669"/>
    <property type="project" value="UniProtKB-UniRule"/>
</dbReference>
<keyword evidence="4 8" id="KW-0547">Nucleotide-binding</keyword>
<sequence length="196" mass="19636">MKVVGVILAGGRGRRLGGADKALVRLAGETLLVRVAARFAPQVAALALSANGPASAYAAAGLPVLPDAPPDDRGPLAGVLAGLDWAAAEGAEALATVAVDTPFLPLDLVARLVDSGAPLAMAESGGRRHPTAALWPVAVRQALSAALDRGDRRLGDVAESLGAVAVAVDGDGIDPFFNINTAEDLALAEAVLRSEG</sequence>
<comment type="caution">
    <text evidence="8">Lacks conserved residue(s) required for the propagation of feature annotation.</text>
</comment>